<evidence type="ECO:0000313" key="9">
    <source>
        <dbReference type="EMBL" id="XAY03702.1"/>
    </source>
</evidence>
<feature type="transmembrane region" description="Helical" evidence="7">
    <location>
        <begin position="186"/>
        <end position="207"/>
    </location>
</feature>
<dbReference type="PANTHER" id="PTHR12677">
    <property type="entry name" value="GOLGI APPARATUS MEMBRANE PROTEIN TVP38-RELATED"/>
    <property type="match status" value="1"/>
</dbReference>
<evidence type="ECO:0000256" key="6">
    <source>
        <dbReference type="ARBA" id="ARBA00023136"/>
    </source>
</evidence>
<dbReference type="InterPro" id="IPR015414">
    <property type="entry name" value="TMEM64"/>
</dbReference>
<feature type="transmembrane region" description="Helical" evidence="7">
    <location>
        <begin position="73"/>
        <end position="96"/>
    </location>
</feature>
<dbReference type="GO" id="GO:0005886">
    <property type="term" value="C:plasma membrane"/>
    <property type="evidence" value="ECO:0007669"/>
    <property type="project" value="UniProtKB-SubCell"/>
</dbReference>
<proteinExistence type="inferred from homology"/>
<feature type="transmembrane region" description="Helical" evidence="7">
    <location>
        <begin position="44"/>
        <end position="67"/>
    </location>
</feature>
<evidence type="ECO:0000256" key="5">
    <source>
        <dbReference type="ARBA" id="ARBA00022989"/>
    </source>
</evidence>
<gene>
    <name evidence="9" type="ORF">DSM112329_00522</name>
</gene>
<name>A0AAU7AQ38_9ACTN</name>
<keyword evidence="5 7" id="KW-1133">Transmembrane helix</keyword>
<reference evidence="9" key="1">
    <citation type="submission" date="2022-12" db="EMBL/GenBank/DDBJ databases">
        <title>Paraconexibacter alkalitolerans sp. nov. and Baekduia alba sp. nov., isolated from soil and emended description of the genera Paraconexibacter (Chun et al., 2020) and Baekduia (An et al., 2020).</title>
        <authorList>
            <person name="Vieira S."/>
            <person name="Huber K.J."/>
            <person name="Geppert A."/>
            <person name="Wolf J."/>
            <person name="Neumann-Schaal M."/>
            <person name="Muesken M."/>
            <person name="Overmann J."/>
        </authorList>
    </citation>
    <scope>NUCLEOTIDE SEQUENCE</scope>
    <source>
        <strain evidence="9">AEG42_29</strain>
    </source>
</reference>
<protein>
    <recommendedName>
        <fullName evidence="7">TVP38/TMEM64 family membrane protein</fullName>
    </recommendedName>
</protein>
<feature type="transmembrane region" description="Helical" evidence="7">
    <location>
        <begin position="12"/>
        <end position="32"/>
    </location>
</feature>
<keyword evidence="4 7" id="KW-0812">Transmembrane</keyword>
<evidence type="ECO:0000256" key="2">
    <source>
        <dbReference type="ARBA" id="ARBA00008640"/>
    </source>
</evidence>
<dbReference type="RefSeq" id="WP_354700256.1">
    <property type="nucleotide sequence ID" value="NZ_CP114014.1"/>
</dbReference>
<evidence type="ECO:0000259" key="8">
    <source>
        <dbReference type="Pfam" id="PF09335"/>
    </source>
</evidence>
<organism evidence="9">
    <name type="scientific">Paraconexibacter sp. AEG42_29</name>
    <dbReference type="NCBI Taxonomy" id="2997339"/>
    <lineage>
        <taxon>Bacteria</taxon>
        <taxon>Bacillati</taxon>
        <taxon>Actinomycetota</taxon>
        <taxon>Thermoleophilia</taxon>
        <taxon>Solirubrobacterales</taxon>
        <taxon>Paraconexibacteraceae</taxon>
        <taxon>Paraconexibacter</taxon>
    </lineage>
</organism>
<feature type="domain" description="VTT" evidence="8">
    <location>
        <begin position="62"/>
        <end position="177"/>
    </location>
</feature>
<dbReference type="EMBL" id="CP114014">
    <property type="protein sequence ID" value="XAY03702.1"/>
    <property type="molecule type" value="Genomic_DNA"/>
</dbReference>
<evidence type="ECO:0000256" key="3">
    <source>
        <dbReference type="ARBA" id="ARBA00022475"/>
    </source>
</evidence>
<dbReference type="KEGG" id="parq:DSM112329_00522"/>
<dbReference type="InterPro" id="IPR032816">
    <property type="entry name" value="VTT_dom"/>
</dbReference>
<evidence type="ECO:0000256" key="1">
    <source>
        <dbReference type="ARBA" id="ARBA00004651"/>
    </source>
</evidence>
<feature type="transmembrane region" description="Helical" evidence="7">
    <location>
        <begin position="144"/>
        <end position="166"/>
    </location>
</feature>
<evidence type="ECO:0000256" key="7">
    <source>
        <dbReference type="RuleBase" id="RU366058"/>
    </source>
</evidence>
<keyword evidence="6 7" id="KW-0472">Membrane</keyword>
<comment type="similarity">
    <text evidence="2 7">Belongs to the TVP38/TMEM64 family.</text>
</comment>
<dbReference type="AlphaFoldDB" id="A0AAU7AQ38"/>
<comment type="subcellular location">
    <subcellularLocation>
        <location evidence="1 7">Cell membrane</location>
        <topology evidence="1 7">Multi-pass membrane protein</topology>
    </subcellularLocation>
</comment>
<dbReference type="PANTHER" id="PTHR12677:SF58">
    <property type="entry name" value="TVP38_TMEM64 FAMILY MEMBRANE PROTEIN RV0625C"/>
    <property type="match status" value="1"/>
</dbReference>
<dbReference type="Pfam" id="PF09335">
    <property type="entry name" value="VTT_dom"/>
    <property type="match status" value="1"/>
</dbReference>
<sequence length="223" mass="22649">MPGLGPRARILTLVGFVAVCIGALALSGSVSVDRVRDAAEGHGLLGPVLFIVVSSCLTVAFFPGPILSGASGLVFGTALGFPVSLISAVVGASLAFSVSRWWAHDAVAEIAGPRVTAFREFVGRRGFLAVLYARLAPGVPYNGVNYAAGLTPVPLAVFAAATAVGAAPRAFAYTALGGQLDDLGSWQAILALVILVGMATVGLVVAARDPEIAGAVKSLRRRP</sequence>
<evidence type="ECO:0000256" key="4">
    <source>
        <dbReference type="ARBA" id="ARBA00022692"/>
    </source>
</evidence>
<accession>A0AAU7AQ38</accession>
<keyword evidence="3 7" id="KW-1003">Cell membrane</keyword>